<dbReference type="Pfam" id="PF01297">
    <property type="entry name" value="ZnuA"/>
    <property type="match status" value="1"/>
</dbReference>
<protein>
    <recommendedName>
        <fullName evidence="3">High-affinity zinc uptake system protein ZnuA</fullName>
    </recommendedName>
</protein>
<proteinExistence type="inferred from homology"/>
<dbReference type="KEGG" id="hha:Hhal_1730"/>
<evidence type="ECO:0000256" key="2">
    <source>
        <dbReference type="ARBA" id="ARBA00011028"/>
    </source>
</evidence>
<name>A1WXT2_HALHL</name>
<evidence type="ECO:0000313" key="15">
    <source>
        <dbReference type="Proteomes" id="UP000000647"/>
    </source>
</evidence>
<dbReference type="PANTHER" id="PTHR42953:SF3">
    <property type="entry name" value="HIGH-AFFINITY ZINC UPTAKE SYSTEM PROTEIN ZNUA"/>
    <property type="match status" value="1"/>
</dbReference>
<sequence>MRALPALLTALTLLACGPAVAAPPQVVASIKPLHSLVAGVTEGVSEPDLLLSAGDSPHTYAMRPSEARAVRNADLVVHISPHMEAFLERALDARGDPDTVLAAADIEGIELLGGRDGDTWGEDGHRHGDDDAHRRDYHLWLDPQNAQIITAAVAERLAALDPRHADTYRENAEAQKQRLAALEADLDERLEPVRGLPYVVFHDAYQYFEQRFGLKAVGAVTVNPEQPPGARHLNELRGQIRELDTVCVFSEPQFEPAIARALVRGLDARAGELDPLGAGLEPGPDAYFQLLERLADGFVDCLVRDEQPGGRGR</sequence>
<dbReference type="PROSITE" id="PS51257">
    <property type="entry name" value="PROKAR_LIPOPROTEIN"/>
    <property type="match status" value="1"/>
</dbReference>
<keyword evidence="7" id="KW-0574">Periplasm</keyword>
<comment type="function">
    <text evidence="12">Part of the ATP-binding cassette (ABC) transport system ZnuABC involved in zinc import. Binds zinc with high affinity and specificity and delivers it to the membrane permease for translocation into the cytoplasm.</text>
</comment>
<dbReference type="Gene3D" id="3.40.50.1980">
    <property type="entry name" value="Nitrogenase molybdenum iron protein domain"/>
    <property type="match status" value="2"/>
</dbReference>
<dbReference type="PANTHER" id="PTHR42953">
    <property type="entry name" value="HIGH-AFFINITY ZINC UPTAKE SYSTEM PROTEIN ZNUA-RELATED"/>
    <property type="match status" value="1"/>
</dbReference>
<evidence type="ECO:0000256" key="10">
    <source>
        <dbReference type="ARBA" id="ARBA00023065"/>
    </source>
</evidence>
<organism evidence="14 15">
    <name type="scientific">Halorhodospira halophila (strain DSM 244 / SL1)</name>
    <name type="common">Ectothiorhodospira halophila (strain DSM 244 / SL1)</name>
    <dbReference type="NCBI Taxonomy" id="349124"/>
    <lineage>
        <taxon>Bacteria</taxon>
        <taxon>Pseudomonadati</taxon>
        <taxon>Pseudomonadota</taxon>
        <taxon>Gammaproteobacteria</taxon>
        <taxon>Chromatiales</taxon>
        <taxon>Ectothiorhodospiraceae</taxon>
        <taxon>Halorhodospira</taxon>
    </lineage>
</organism>
<keyword evidence="10" id="KW-0406">Ion transport</keyword>
<evidence type="ECO:0000256" key="3">
    <source>
        <dbReference type="ARBA" id="ARBA00015915"/>
    </source>
</evidence>
<evidence type="ECO:0000256" key="9">
    <source>
        <dbReference type="ARBA" id="ARBA00022906"/>
    </source>
</evidence>
<evidence type="ECO:0000256" key="7">
    <source>
        <dbReference type="ARBA" id="ARBA00022764"/>
    </source>
</evidence>
<comment type="subcellular location">
    <subcellularLocation>
        <location evidence="1">Periplasm</location>
    </subcellularLocation>
</comment>
<keyword evidence="6 13" id="KW-0732">Signal</keyword>
<dbReference type="GO" id="GO:0046872">
    <property type="term" value="F:metal ion binding"/>
    <property type="evidence" value="ECO:0007669"/>
    <property type="project" value="UniProtKB-KW"/>
</dbReference>
<evidence type="ECO:0000256" key="1">
    <source>
        <dbReference type="ARBA" id="ARBA00004418"/>
    </source>
</evidence>
<keyword evidence="11" id="KW-1015">Disulfide bond</keyword>
<dbReference type="InterPro" id="IPR006127">
    <property type="entry name" value="ZnuA-like"/>
</dbReference>
<dbReference type="RefSeq" id="WP_011814516.1">
    <property type="nucleotide sequence ID" value="NC_008789.1"/>
</dbReference>
<keyword evidence="9" id="KW-0864">Zinc transport</keyword>
<keyword evidence="4" id="KW-0813">Transport</keyword>
<dbReference type="GO" id="GO:0042597">
    <property type="term" value="C:periplasmic space"/>
    <property type="evidence" value="ECO:0007669"/>
    <property type="project" value="UniProtKB-SubCell"/>
</dbReference>
<gene>
    <name evidence="14" type="ordered locus">Hhal_1730</name>
</gene>
<reference evidence="14 15" key="2">
    <citation type="journal article" date="2013" name="Stand. Genomic Sci.">
        <title>Complete genome sequence of Halorhodospira halophila SL1.</title>
        <authorList>
            <person name="Challacombe J.F."/>
            <person name="Majid S."/>
            <person name="Deole R."/>
            <person name="Brettin T.S."/>
            <person name="Bruce D."/>
            <person name="Delano S.F."/>
            <person name="Detter J.C."/>
            <person name="Gleasner C.D."/>
            <person name="Han C.S."/>
            <person name="Misra M."/>
            <person name="Reitenga K.G."/>
            <person name="Mikhailova N."/>
            <person name="Woyke T."/>
            <person name="Pitluck S."/>
            <person name="Nolan M."/>
            <person name="Land M.L."/>
            <person name="Saunders E."/>
            <person name="Tapia R."/>
            <person name="Lapidus A."/>
            <person name="Ivanova N."/>
            <person name="Hoff W.D."/>
        </authorList>
    </citation>
    <scope>NUCLEOTIDE SEQUENCE [LARGE SCALE GENOMIC DNA]</scope>
    <source>
        <strain evidence="15">DSM 244 / SL1</strain>
    </source>
</reference>
<accession>A1WXT2</accession>
<keyword evidence="8" id="KW-0862">Zinc</keyword>
<evidence type="ECO:0000256" key="4">
    <source>
        <dbReference type="ARBA" id="ARBA00022448"/>
    </source>
</evidence>
<evidence type="ECO:0000256" key="11">
    <source>
        <dbReference type="ARBA" id="ARBA00023157"/>
    </source>
</evidence>
<dbReference type="GO" id="GO:0006829">
    <property type="term" value="P:zinc ion transport"/>
    <property type="evidence" value="ECO:0007669"/>
    <property type="project" value="UniProtKB-KW"/>
</dbReference>
<comment type="similarity">
    <text evidence="2">Belongs to the bacterial solute-binding protein 9 family.</text>
</comment>
<evidence type="ECO:0000256" key="8">
    <source>
        <dbReference type="ARBA" id="ARBA00022833"/>
    </source>
</evidence>
<dbReference type="STRING" id="349124.Hhal_1730"/>
<dbReference type="InterPro" id="IPR035520">
    <property type="entry name" value="ZnuA"/>
</dbReference>
<dbReference type="AlphaFoldDB" id="A1WXT2"/>
<dbReference type="OrthoDB" id="9793396at2"/>
<evidence type="ECO:0000256" key="13">
    <source>
        <dbReference type="SAM" id="SignalP"/>
    </source>
</evidence>
<dbReference type="EMBL" id="CP000544">
    <property type="protein sequence ID" value="ABM62494.1"/>
    <property type="molecule type" value="Genomic_DNA"/>
</dbReference>
<feature type="chain" id="PRO_5002640751" description="High-affinity zinc uptake system protein ZnuA" evidence="13">
    <location>
        <begin position="22"/>
        <end position="313"/>
    </location>
</feature>
<evidence type="ECO:0000313" key="14">
    <source>
        <dbReference type="EMBL" id="ABM62494.1"/>
    </source>
</evidence>
<dbReference type="HOGENOM" id="CLU_016838_1_2_6"/>
<keyword evidence="5" id="KW-0479">Metal-binding</keyword>
<dbReference type="SUPFAM" id="SSF53807">
    <property type="entry name" value="Helical backbone' metal receptor"/>
    <property type="match status" value="1"/>
</dbReference>
<dbReference type="InterPro" id="IPR050492">
    <property type="entry name" value="Bact_metal-bind_prot9"/>
</dbReference>
<reference evidence="15" key="1">
    <citation type="submission" date="2006-12" db="EMBL/GenBank/DDBJ databases">
        <title>Complete sequence of Halorhodospira halophila SL1.</title>
        <authorList>
            <consortium name="US DOE Joint Genome Institute"/>
            <person name="Copeland A."/>
            <person name="Lucas S."/>
            <person name="Lapidus A."/>
            <person name="Barry K."/>
            <person name="Detter J.C."/>
            <person name="Glavina del Rio T."/>
            <person name="Hammon N."/>
            <person name="Israni S."/>
            <person name="Dalin E."/>
            <person name="Tice H."/>
            <person name="Pitluck S."/>
            <person name="Saunders E."/>
            <person name="Brettin T."/>
            <person name="Bruce D."/>
            <person name="Han C."/>
            <person name="Tapia R."/>
            <person name="Schmutz J."/>
            <person name="Larimer F."/>
            <person name="Land M."/>
            <person name="Hauser L."/>
            <person name="Kyrpides N."/>
            <person name="Mikhailova N."/>
            <person name="Hoff W."/>
            <person name="Richardson P."/>
        </authorList>
    </citation>
    <scope>NUCLEOTIDE SEQUENCE [LARGE SCALE GENOMIC DNA]</scope>
    <source>
        <strain evidence="15">DSM 244 / SL1</strain>
    </source>
</reference>
<feature type="signal peptide" evidence="13">
    <location>
        <begin position="1"/>
        <end position="21"/>
    </location>
</feature>
<keyword evidence="15" id="KW-1185">Reference proteome</keyword>
<dbReference type="eggNOG" id="COG4531">
    <property type="taxonomic scope" value="Bacteria"/>
</dbReference>
<dbReference type="CDD" id="cd01019">
    <property type="entry name" value="ZnuA"/>
    <property type="match status" value="1"/>
</dbReference>
<evidence type="ECO:0000256" key="12">
    <source>
        <dbReference type="ARBA" id="ARBA00045516"/>
    </source>
</evidence>
<dbReference type="Proteomes" id="UP000000647">
    <property type="component" value="Chromosome"/>
</dbReference>
<evidence type="ECO:0000256" key="5">
    <source>
        <dbReference type="ARBA" id="ARBA00022723"/>
    </source>
</evidence>
<evidence type="ECO:0000256" key="6">
    <source>
        <dbReference type="ARBA" id="ARBA00022729"/>
    </source>
</evidence>